<name>A0A0V0XRP1_TRIPS</name>
<evidence type="ECO:0000313" key="1">
    <source>
        <dbReference type="EMBL" id="KRX90528.1"/>
    </source>
</evidence>
<protein>
    <submittedName>
        <fullName evidence="1">Uncharacterized protein</fullName>
    </submittedName>
</protein>
<proteinExistence type="predicted"/>
<reference evidence="1 2" key="1">
    <citation type="submission" date="2015-01" db="EMBL/GenBank/DDBJ databases">
        <title>Evolution of Trichinella species and genotypes.</title>
        <authorList>
            <person name="Korhonen P.K."/>
            <person name="Edoardo P."/>
            <person name="Giuseppe L.R."/>
            <person name="Gasser R.B."/>
        </authorList>
    </citation>
    <scope>NUCLEOTIDE SEQUENCE [LARGE SCALE GENOMIC DNA]</scope>
    <source>
        <strain evidence="1">ISS141</strain>
    </source>
</reference>
<dbReference type="EMBL" id="JYDU01000162">
    <property type="protein sequence ID" value="KRX90528.1"/>
    <property type="molecule type" value="Genomic_DNA"/>
</dbReference>
<gene>
    <name evidence="1" type="ORF">T4E_6596</name>
</gene>
<organism evidence="1 2">
    <name type="scientific">Trichinella pseudospiralis</name>
    <name type="common">Parasitic roundworm</name>
    <dbReference type="NCBI Taxonomy" id="6337"/>
    <lineage>
        <taxon>Eukaryota</taxon>
        <taxon>Metazoa</taxon>
        <taxon>Ecdysozoa</taxon>
        <taxon>Nematoda</taxon>
        <taxon>Enoplea</taxon>
        <taxon>Dorylaimia</taxon>
        <taxon>Trichinellida</taxon>
        <taxon>Trichinellidae</taxon>
        <taxon>Trichinella</taxon>
    </lineage>
</organism>
<dbReference type="Proteomes" id="UP000054815">
    <property type="component" value="Unassembled WGS sequence"/>
</dbReference>
<evidence type="ECO:0000313" key="2">
    <source>
        <dbReference type="Proteomes" id="UP000054815"/>
    </source>
</evidence>
<sequence length="75" mass="8448">MHDLCQCLRCVNFYRSFIAQAAWLLAPLETFPSTNGTYKKLLLQQDAVETFEKALANVIPLSWRGFIAGGAELQQ</sequence>
<accession>A0A0V0XRP1</accession>
<comment type="caution">
    <text evidence="1">The sequence shown here is derived from an EMBL/GenBank/DDBJ whole genome shotgun (WGS) entry which is preliminary data.</text>
</comment>
<dbReference type="AlphaFoldDB" id="A0A0V0XRP1"/>